<evidence type="ECO:0000313" key="3">
    <source>
        <dbReference type="Proteomes" id="UP000825123"/>
    </source>
</evidence>
<evidence type="ECO:0000313" key="2">
    <source>
        <dbReference type="EMBL" id="BCU68989.1"/>
    </source>
</evidence>
<sequence length="125" mass="14426">MKTVIALVAMGNENLEKTFRKLFSDARSSGSKKVIINVISDQPFHKVVDHIREAMLDNIDIGYELFLWKKDETEKVLEKTAEMQVEGVLLYCDTENRNIIEKIFSQLPNKIRANLLKDNCRNPSQ</sequence>
<reference evidence="2 3" key="1">
    <citation type="submission" date="2021-04" db="EMBL/GenBank/DDBJ databases">
        <title>Complete genome sequence of Stygiolobus sp. KN-1.</title>
        <authorList>
            <person name="Nakamura K."/>
            <person name="Sakai H."/>
            <person name="Kurosawa N."/>
        </authorList>
    </citation>
    <scope>NUCLEOTIDE SEQUENCE [LARGE SCALE GENOMIC DNA]</scope>
    <source>
        <strain evidence="2 3">KN-1</strain>
    </source>
</reference>
<dbReference type="InterPro" id="IPR043963">
    <property type="entry name" value="DUF5751"/>
</dbReference>
<dbReference type="AlphaFoldDB" id="A0A8D5U493"/>
<accession>A0A8D5U493</accession>
<protein>
    <recommendedName>
        <fullName evidence="1">DUF5751 domain-containing protein</fullName>
    </recommendedName>
</protein>
<gene>
    <name evidence="2" type="ORF">KN1_02860</name>
</gene>
<dbReference type="GeneID" id="66162039"/>
<dbReference type="RefSeq" id="WP_221289007.1">
    <property type="nucleotide sequence ID" value="NZ_AP024597.1"/>
</dbReference>
<organism evidence="2 3">
    <name type="scientific">Stygiolobus caldivivus</name>
    <dbReference type="NCBI Taxonomy" id="2824673"/>
    <lineage>
        <taxon>Archaea</taxon>
        <taxon>Thermoproteota</taxon>
        <taxon>Thermoprotei</taxon>
        <taxon>Sulfolobales</taxon>
        <taxon>Sulfolobaceae</taxon>
        <taxon>Stygiolobus</taxon>
    </lineage>
</organism>
<keyword evidence="3" id="KW-1185">Reference proteome</keyword>
<dbReference type="Gene3D" id="3.40.50.11100">
    <property type="match status" value="1"/>
</dbReference>
<evidence type="ECO:0000259" key="1">
    <source>
        <dbReference type="Pfam" id="PF19025"/>
    </source>
</evidence>
<feature type="domain" description="DUF5751" evidence="1">
    <location>
        <begin position="7"/>
        <end position="121"/>
    </location>
</feature>
<dbReference type="EMBL" id="AP024597">
    <property type="protein sequence ID" value="BCU68989.1"/>
    <property type="molecule type" value="Genomic_DNA"/>
</dbReference>
<proteinExistence type="predicted"/>
<dbReference type="Pfam" id="PF19025">
    <property type="entry name" value="DUF5751"/>
    <property type="match status" value="1"/>
</dbReference>
<name>A0A8D5U493_9CREN</name>
<dbReference type="KEGG" id="csty:KN1_02860"/>
<dbReference type="Proteomes" id="UP000825123">
    <property type="component" value="Chromosome"/>
</dbReference>